<dbReference type="Proteomes" id="UP001311915">
    <property type="component" value="Unassembled WGS sequence"/>
</dbReference>
<accession>A0AAV9KJZ1</accession>
<protein>
    <submittedName>
        <fullName evidence="1">Uncharacterized protein</fullName>
    </submittedName>
</protein>
<organism evidence="1 2">
    <name type="scientific">Solanum pinnatisectum</name>
    <name type="common">tansyleaf nightshade</name>
    <dbReference type="NCBI Taxonomy" id="50273"/>
    <lineage>
        <taxon>Eukaryota</taxon>
        <taxon>Viridiplantae</taxon>
        <taxon>Streptophyta</taxon>
        <taxon>Embryophyta</taxon>
        <taxon>Tracheophyta</taxon>
        <taxon>Spermatophyta</taxon>
        <taxon>Magnoliopsida</taxon>
        <taxon>eudicotyledons</taxon>
        <taxon>Gunneridae</taxon>
        <taxon>Pentapetalae</taxon>
        <taxon>asterids</taxon>
        <taxon>lamiids</taxon>
        <taxon>Solanales</taxon>
        <taxon>Solanaceae</taxon>
        <taxon>Solanoideae</taxon>
        <taxon>Solaneae</taxon>
        <taxon>Solanum</taxon>
    </lineage>
</organism>
<evidence type="ECO:0000313" key="1">
    <source>
        <dbReference type="EMBL" id="KAK4713756.1"/>
    </source>
</evidence>
<evidence type="ECO:0000313" key="2">
    <source>
        <dbReference type="Proteomes" id="UP001311915"/>
    </source>
</evidence>
<comment type="caution">
    <text evidence="1">The sequence shown here is derived from an EMBL/GenBank/DDBJ whole genome shotgun (WGS) entry which is preliminary data.</text>
</comment>
<reference evidence="1 2" key="1">
    <citation type="submission" date="2023-10" db="EMBL/GenBank/DDBJ databases">
        <title>Genome-Wide Identification Analysis in wild type Solanum Pinnatisectum Reveals Some Genes Defensing Phytophthora Infestans.</title>
        <authorList>
            <person name="Sun C."/>
        </authorList>
    </citation>
    <scope>NUCLEOTIDE SEQUENCE [LARGE SCALE GENOMIC DNA]</scope>
    <source>
        <strain evidence="1">LQN</strain>
        <tissue evidence="1">Leaf</tissue>
    </source>
</reference>
<keyword evidence="2" id="KW-1185">Reference proteome</keyword>
<dbReference type="EMBL" id="JAWPEI010000010">
    <property type="protein sequence ID" value="KAK4713756.1"/>
    <property type="molecule type" value="Genomic_DNA"/>
</dbReference>
<name>A0AAV9KJZ1_9SOLN</name>
<sequence length="68" mass="7962">MCLLTSNGLLTTKFAYTFLDSKEDNSAHNSNNNFNWIWKIKAPNMIKFFIWIPHTTYYLLTNILTSLS</sequence>
<gene>
    <name evidence="1" type="ORF">R3W88_019663</name>
</gene>
<proteinExistence type="predicted"/>
<dbReference type="AlphaFoldDB" id="A0AAV9KJZ1"/>